<dbReference type="Gene3D" id="4.10.240.10">
    <property type="entry name" value="Zn(2)-C6 fungal-type DNA-binding domain"/>
    <property type="match status" value="1"/>
</dbReference>
<comment type="subcellular location">
    <subcellularLocation>
        <location evidence="1">Nucleus</location>
    </subcellularLocation>
</comment>
<feature type="compositionally biased region" description="Polar residues" evidence="5">
    <location>
        <begin position="84"/>
        <end position="95"/>
    </location>
</feature>
<dbReference type="FunCoup" id="F4PBL8">
    <property type="interactions" value="141"/>
</dbReference>
<feature type="compositionally biased region" description="Low complexity" evidence="5">
    <location>
        <begin position="245"/>
        <end position="259"/>
    </location>
</feature>
<dbReference type="InterPro" id="IPR036864">
    <property type="entry name" value="Zn2-C6_fun-type_DNA-bd_sf"/>
</dbReference>
<dbReference type="AlphaFoldDB" id="F4PBL8"/>
<evidence type="ECO:0000313" key="7">
    <source>
        <dbReference type="EMBL" id="EGF77467.1"/>
    </source>
</evidence>
<evidence type="ECO:0000259" key="6">
    <source>
        <dbReference type="PROSITE" id="PS50048"/>
    </source>
</evidence>
<dbReference type="GO" id="GO:0006351">
    <property type="term" value="P:DNA-templated transcription"/>
    <property type="evidence" value="ECO:0007669"/>
    <property type="project" value="InterPro"/>
</dbReference>
<dbReference type="InterPro" id="IPR001138">
    <property type="entry name" value="Zn2Cys6_DnaBD"/>
</dbReference>
<dbReference type="HOGENOM" id="CLU_357872_0_0_1"/>
<dbReference type="CDD" id="cd12148">
    <property type="entry name" value="fungal_TF_MHR"/>
    <property type="match status" value="1"/>
</dbReference>
<dbReference type="RefSeq" id="XP_006682085.1">
    <property type="nucleotide sequence ID" value="XM_006682022.1"/>
</dbReference>
<keyword evidence="3" id="KW-0238">DNA-binding</keyword>
<dbReference type="GO" id="GO:0008270">
    <property type="term" value="F:zinc ion binding"/>
    <property type="evidence" value="ECO:0007669"/>
    <property type="project" value="InterPro"/>
</dbReference>
<evidence type="ECO:0000256" key="1">
    <source>
        <dbReference type="ARBA" id="ARBA00004123"/>
    </source>
</evidence>
<dbReference type="GO" id="GO:0000981">
    <property type="term" value="F:DNA-binding transcription factor activity, RNA polymerase II-specific"/>
    <property type="evidence" value="ECO:0000318"/>
    <property type="project" value="GO_Central"/>
</dbReference>
<reference evidence="7 8" key="1">
    <citation type="submission" date="2009-12" db="EMBL/GenBank/DDBJ databases">
        <title>The draft genome of Batrachochytrium dendrobatidis.</title>
        <authorList>
            <consortium name="US DOE Joint Genome Institute (JGI-PGF)"/>
            <person name="Kuo A."/>
            <person name="Salamov A."/>
            <person name="Schmutz J."/>
            <person name="Lucas S."/>
            <person name="Pitluck S."/>
            <person name="Rosenblum E."/>
            <person name="Stajich J."/>
            <person name="Eisen M."/>
            <person name="Grigoriev I.V."/>
        </authorList>
    </citation>
    <scope>NUCLEOTIDE SEQUENCE [LARGE SCALE GENOMIC DNA]</scope>
    <source>
        <strain evidence="8">JAM81 / FGSC 10211</strain>
    </source>
</reference>
<dbReference type="PROSITE" id="PS50048">
    <property type="entry name" value="ZN2_CY6_FUNGAL_2"/>
    <property type="match status" value="1"/>
</dbReference>
<dbReference type="GO" id="GO:0043565">
    <property type="term" value="F:sequence-specific DNA binding"/>
    <property type="evidence" value="ECO:0000318"/>
    <property type="project" value="GO_Central"/>
</dbReference>
<evidence type="ECO:0000256" key="5">
    <source>
        <dbReference type="SAM" id="MobiDB-lite"/>
    </source>
</evidence>
<feature type="compositionally biased region" description="Polar residues" evidence="5">
    <location>
        <begin position="59"/>
        <end position="75"/>
    </location>
</feature>
<accession>F4PBL8</accession>
<gene>
    <name evidence="7" type="ORF">BATDEDRAFT_91760</name>
</gene>
<proteinExistence type="predicted"/>
<dbReference type="OMA" id="SGIRCSY"/>
<dbReference type="Proteomes" id="UP000007241">
    <property type="component" value="Unassembled WGS sequence"/>
</dbReference>
<keyword evidence="2" id="KW-0479">Metal-binding</keyword>
<keyword evidence="4" id="KW-0539">Nucleus</keyword>
<feature type="region of interest" description="Disordered" evidence="5">
    <location>
        <begin position="230"/>
        <end position="265"/>
    </location>
</feature>
<dbReference type="InterPro" id="IPR050987">
    <property type="entry name" value="AtrR-like"/>
</dbReference>
<evidence type="ECO:0000256" key="3">
    <source>
        <dbReference type="ARBA" id="ARBA00023125"/>
    </source>
</evidence>
<dbReference type="SMART" id="SM00906">
    <property type="entry name" value="Fungal_trans"/>
    <property type="match status" value="1"/>
</dbReference>
<protein>
    <recommendedName>
        <fullName evidence="6">Zn(2)-C6 fungal-type domain-containing protein</fullName>
    </recommendedName>
</protein>
<feature type="domain" description="Zn(2)-C6 fungal-type" evidence="6">
    <location>
        <begin position="113"/>
        <end position="143"/>
    </location>
</feature>
<evidence type="ECO:0000256" key="4">
    <source>
        <dbReference type="ARBA" id="ARBA00023242"/>
    </source>
</evidence>
<feature type="compositionally biased region" description="Polar residues" evidence="5">
    <location>
        <begin position="14"/>
        <end position="28"/>
    </location>
</feature>
<dbReference type="Pfam" id="PF04082">
    <property type="entry name" value="Fungal_trans"/>
    <property type="match status" value="1"/>
</dbReference>
<dbReference type="PANTHER" id="PTHR46910">
    <property type="entry name" value="TRANSCRIPTION FACTOR PDR1"/>
    <property type="match status" value="1"/>
</dbReference>
<dbReference type="InParanoid" id="F4PBL8"/>
<dbReference type="GO" id="GO:0005634">
    <property type="term" value="C:nucleus"/>
    <property type="evidence" value="ECO:0000318"/>
    <property type="project" value="GO_Central"/>
</dbReference>
<dbReference type="SUPFAM" id="SSF57701">
    <property type="entry name" value="Zn2/Cys6 DNA-binding domain"/>
    <property type="match status" value="1"/>
</dbReference>
<organism evidence="7 8">
    <name type="scientific">Batrachochytrium dendrobatidis (strain JAM81 / FGSC 10211)</name>
    <name type="common">Frog chytrid fungus</name>
    <dbReference type="NCBI Taxonomy" id="684364"/>
    <lineage>
        <taxon>Eukaryota</taxon>
        <taxon>Fungi</taxon>
        <taxon>Fungi incertae sedis</taxon>
        <taxon>Chytridiomycota</taxon>
        <taxon>Chytridiomycota incertae sedis</taxon>
        <taxon>Chytridiomycetes</taxon>
        <taxon>Rhizophydiales</taxon>
        <taxon>Rhizophydiales incertae sedis</taxon>
        <taxon>Batrachochytrium</taxon>
    </lineage>
</organism>
<name>F4PBL8_BATDJ</name>
<dbReference type="GeneID" id="18244381"/>
<dbReference type="CDD" id="cd00067">
    <property type="entry name" value="GAL4"/>
    <property type="match status" value="1"/>
</dbReference>
<sequence length="783" mass="88519">MSNHSQQDKWKPLTVQQEHYLQPPQKSQYLLPPPPHRGQSQDKQMLRQHQKRYIDPPHINTNYRELGSPNSYSSNHDSHDGNPLSASTGSYQPSEPASRENRRHAKRQRVTQACDNCNRKKIKCDGVFPMCTHCSSIGKECTYVRVTKKRGPKAGFIEELEARVRELESRLDGETYSNIIVVPADSSSEYTDRLDDIDMSDSSSIRASHHSESGNTQFFKCNSSSPNHASANAYLKPHGHDFIRPSRSPTSKRSPSPLRQNMSIYSTGPPSIISTNRSVSPLPSYYKQLNASPISATLAPPSFAYGSDGSHSPLVGNACEIRHKLIQLYFRYVHSFIPVLHKRKFIDTIGYEIPLLMNSVYSIAACYAHPDSSFSWKPFYTTAKQSIEKSLATPSISVIVGFLILSYHAVFVEKQNEAWVYMGIAIQMAQRLGLSSESNSDSSADSVYVNEYRRRIWWTLYETDLLMGIFYKLSPSICRSKFNVQLPSGVWPQANSKNGNQSCLNSSLEKHKRPADHAKPLHDMGSIRNMNIDAFNSGIVYKGSIQTLYIDLLEITIQLALLDQSEMTMRISGSYRHGQPSTLKKDLDIRLSKWMQNAPVCMKSVCSKYILSFDDKLDSPPSWKMAFIQILYHYSVIMPCESAIAEEIESSKQYSSLPPFSMEGLYPQTTTHSDHKDFVVLRRCTQSAFIITAIVECALIQNPEFEQFSPFVYNCMKCAGMTLLQSLRLCCDRAHVGNVMRSVEAVFSGLRNLARFNKSVHVAIAELSDRMRVISPYCNDMLE</sequence>
<feature type="compositionally biased region" description="Basic and acidic residues" evidence="5">
    <location>
        <begin position="1"/>
        <end position="11"/>
    </location>
</feature>
<dbReference type="InterPro" id="IPR007219">
    <property type="entry name" value="XnlR_reg_dom"/>
</dbReference>
<keyword evidence="8" id="KW-1185">Reference proteome</keyword>
<dbReference type="STRING" id="684364.F4PBL8"/>
<dbReference type="EMBL" id="GL882892">
    <property type="protein sequence ID" value="EGF77467.1"/>
    <property type="molecule type" value="Genomic_DNA"/>
</dbReference>
<evidence type="ECO:0000313" key="8">
    <source>
        <dbReference type="Proteomes" id="UP000007241"/>
    </source>
</evidence>
<dbReference type="Pfam" id="PF00172">
    <property type="entry name" value="Zn_clus"/>
    <property type="match status" value="1"/>
</dbReference>
<feature type="region of interest" description="Disordered" evidence="5">
    <location>
        <begin position="1"/>
        <end position="110"/>
    </location>
</feature>
<dbReference type="SMART" id="SM00066">
    <property type="entry name" value="GAL4"/>
    <property type="match status" value="1"/>
</dbReference>
<dbReference type="OrthoDB" id="2123952at2759"/>
<evidence type="ECO:0000256" key="2">
    <source>
        <dbReference type="ARBA" id="ARBA00022723"/>
    </source>
</evidence>
<dbReference type="GO" id="GO:0045944">
    <property type="term" value="P:positive regulation of transcription by RNA polymerase II"/>
    <property type="evidence" value="ECO:0000318"/>
    <property type="project" value="GO_Central"/>
</dbReference>
<dbReference type="PANTHER" id="PTHR46910:SF3">
    <property type="entry name" value="HALOTOLERANCE PROTEIN 9-RELATED"/>
    <property type="match status" value="1"/>
</dbReference>